<reference evidence="5 6" key="1">
    <citation type="submission" date="2019-08" db="EMBL/GenBank/DDBJ databases">
        <title>Gluconobacter frateurii HD924 genome.</title>
        <authorList>
            <person name="Liu Y."/>
            <person name="Zhang P."/>
        </authorList>
    </citation>
    <scope>NUCLEOTIDE SEQUENCE [LARGE SCALE GENOMIC DNA]</scope>
    <source>
        <strain evidence="5 6">HD924</strain>
    </source>
</reference>
<sequence>MTDLPVRERLKSLRSRAGYTVREFAQALGYEERYSTYASYEGKYKKPFLPVDLVKGMLPLLVDRGDPPITASEVWELAGVAPGAEGIADSIQRAERAERAKKPNHGEVVINEFDVSPQAGGGALVPENGGDGDMHVSLATWTLPKAFLENYVPDSSGLAVVRVIGNSMEPDFMPGDRVLVDTHHKILSHDGVYVLWNGHGVVIKQLQLVPLSDPARVRIISVNKTYDTDTVLLSDIEINGRVVGKWTWK</sequence>
<dbReference type="Pfam" id="PF00717">
    <property type="entry name" value="Peptidase_S24"/>
    <property type="match status" value="1"/>
</dbReference>
<dbReference type="KEGG" id="gti:FXF46_14445"/>
<evidence type="ECO:0000256" key="2">
    <source>
        <dbReference type="ARBA" id="ARBA00023125"/>
    </source>
</evidence>
<keyword evidence="2" id="KW-0238">DNA-binding</keyword>
<protein>
    <submittedName>
        <fullName evidence="5">Transcriptional regulator</fullName>
    </submittedName>
</protein>
<evidence type="ECO:0000313" key="6">
    <source>
        <dbReference type="Proteomes" id="UP000323560"/>
    </source>
</evidence>
<dbReference type="InterPro" id="IPR001387">
    <property type="entry name" value="Cro/C1-type_HTH"/>
</dbReference>
<gene>
    <name evidence="5" type="ORF">FXF46_14445</name>
</gene>
<dbReference type="AlphaFoldDB" id="A0AAP9EVY3"/>
<dbReference type="PANTHER" id="PTHR40661">
    <property type="match status" value="1"/>
</dbReference>
<dbReference type="InterPro" id="IPR010982">
    <property type="entry name" value="Lambda_DNA-bd_dom_sf"/>
</dbReference>
<evidence type="ECO:0000256" key="3">
    <source>
        <dbReference type="ARBA" id="ARBA00023163"/>
    </source>
</evidence>
<organism evidence="5 6">
    <name type="scientific">Gluconobacter thailandicus</name>
    <dbReference type="NCBI Taxonomy" id="257438"/>
    <lineage>
        <taxon>Bacteria</taxon>
        <taxon>Pseudomonadati</taxon>
        <taxon>Pseudomonadota</taxon>
        <taxon>Alphaproteobacteria</taxon>
        <taxon>Acetobacterales</taxon>
        <taxon>Acetobacteraceae</taxon>
        <taxon>Gluconobacter</taxon>
    </lineage>
</organism>
<feature type="domain" description="Peptidase S24/S26A/S26B/S26C" evidence="4">
    <location>
        <begin position="148"/>
        <end position="243"/>
    </location>
</feature>
<evidence type="ECO:0000313" key="5">
    <source>
        <dbReference type="EMBL" id="QEH97317.1"/>
    </source>
</evidence>
<proteinExistence type="predicted"/>
<accession>A0AAP9EVY3</accession>
<dbReference type="EMBL" id="CP043043">
    <property type="protein sequence ID" value="QEH97317.1"/>
    <property type="molecule type" value="Genomic_DNA"/>
</dbReference>
<evidence type="ECO:0000256" key="1">
    <source>
        <dbReference type="ARBA" id="ARBA00023015"/>
    </source>
</evidence>
<dbReference type="Gene3D" id="1.10.260.40">
    <property type="entry name" value="lambda repressor-like DNA-binding domains"/>
    <property type="match status" value="1"/>
</dbReference>
<dbReference type="SUPFAM" id="SSF51306">
    <property type="entry name" value="LexA/Signal peptidase"/>
    <property type="match status" value="1"/>
</dbReference>
<dbReference type="Proteomes" id="UP000323560">
    <property type="component" value="Chromosome"/>
</dbReference>
<dbReference type="CDD" id="cd00093">
    <property type="entry name" value="HTH_XRE"/>
    <property type="match status" value="1"/>
</dbReference>
<keyword evidence="1" id="KW-0805">Transcription regulation</keyword>
<dbReference type="RefSeq" id="WP_148620974.1">
    <property type="nucleotide sequence ID" value="NZ_CP043043.1"/>
</dbReference>
<dbReference type="Gene3D" id="2.10.109.10">
    <property type="entry name" value="Umud Fragment, subunit A"/>
    <property type="match status" value="1"/>
</dbReference>
<dbReference type="CDD" id="cd06529">
    <property type="entry name" value="S24_LexA-like"/>
    <property type="match status" value="1"/>
</dbReference>
<dbReference type="InterPro" id="IPR036286">
    <property type="entry name" value="LexA/Signal_pep-like_sf"/>
</dbReference>
<dbReference type="PANTHER" id="PTHR40661:SF3">
    <property type="entry name" value="FELS-1 PROPHAGE TRANSCRIPTIONAL REGULATOR"/>
    <property type="match status" value="1"/>
</dbReference>
<name>A0AAP9EVY3_GLUTH</name>
<keyword evidence="3" id="KW-0804">Transcription</keyword>
<evidence type="ECO:0000259" key="4">
    <source>
        <dbReference type="Pfam" id="PF00717"/>
    </source>
</evidence>
<dbReference type="InterPro" id="IPR039418">
    <property type="entry name" value="LexA-like"/>
</dbReference>
<dbReference type="GO" id="GO:0003677">
    <property type="term" value="F:DNA binding"/>
    <property type="evidence" value="ECO:0007669"/>
    <property type="project" value="UniProtKB-KW"/>
</dbReference>
<dbReference type="InterPro" id="IPR015927">
    <property type="entry name" value="Peptidase_S24_S26A/B/C"/>
</dbReference>